<dbReference type="GeneID" id="97382114"/>
<evidence type="ECO:0000313" key="1">
    <source>
        <dbReference type="EMBL" id="TCL53865.1"/>
    </source>
</evidence>
<dbReference type="EMBL" id="SLUM01000026">
    <property type="protein sequence ID" value="TCL53865.1"/>
    <property type="molecule type" value="Genomic_DNA"/>
</dbReference>
<name>A0A4R1QNL2_9FIRM</name>
<organism evidence="1 2">
    <name type="scientific">Allofournierella massiliensis</name>
    <dbReference type="NCBI Taxonomy" id="1650663"/>
    <lineage>
        <taxon>Bacteria</taxon>
        <taxon>Bacillati</taxon>
        <taxon>Bacillota</taxon>
        <taxon>Clostridia</taxon>
        <taxon>Eubacteriales</taxon>
        <taxon>Oscillospiraceae</taxon>
        <taxon>Allofournierella</taxon>
    </lineage>
</organism>
<gene>
    <name evidence="1" type="ORF">EDD77_12639</name>
</gene>
<protein>
    <recommendedName>
        <fullName evidence="3">Type II secretion system protein</fullName>
    </recommendedName>
</protein>
<accession>A0A4R1QNL2</accession>
<dbReference type="Proteomes" id="UP000295184">
    <property type="component" value="Unassembled WGS sequence"/>
</dbReference>
<evidence type="ECO:0008006" key="3">
    <source>
        <dbReference type="Google" id="ProtNLM"/>
    </source>
</evidence>
<dbReference type="STRING" id="1650663.GCA_001486665_00080"/>
<dbReference type="AlphaFoldDB" id="A0A4R1QNL2"/>
<dbReference type="RefSeq" id="WP_058962622.1">
    <property type="nucleotide sequence ID" value="NZ_CABKVM010000010.1"/>
</dbReference>
<dbReference type="OrthoDB" id="1849177at2"/>
<reference evidence="1 2" key="1">
    <citation type="submission" date="2019-03" db="EMBL/GenBank/DDBJ databases">
        <title>Genomic Encyclopedia of Type Strains, Phase IV (KMG-IV): sequencing the most valuable type-strain genomes for metagenomic binning, comparative biology and taxonomic classification.</title>
        <authorList>
            <person name="Goeker M."/>
        </authorList>
    </citation>
    <scope>NUCLEOTIDE SEQUENCE [LARGE SCALE GENOMIC DNA]</scope>
    <source>
        <strain evidence="1 2">DSM 100451</strain>
    </source>
</reference>
<sequence length="142" mass="15263">MKHRKNTAFFVEALLLTLFVLALSAVLVRLFAAARMRSAQAEALTAAQQIAQNVSESFYASDSAEQFWQLAGISEPPADGQPVSLTVDAQGLPDPIGAYFLELTLEQTSSDAGQMARLTLRLADSGGQPLYEGTFDHYLPGA</sequence>
<proteinExistence type="predicted"/>
<comment type="caution">
    <text evidence="1">The sequence shown here is derived from an EMBL/GenBank/DDBJ whole genome shotgun (WGS) entry which is preliminary data.</text>
</comment>
<evidence type="ECO:0000313" key="2">
    <source>
        <dbReference type="Proteomes" id="UP000295184"/>
    </source>
</evidence>